<feature type="region of interest" description="Disordered" evidence="8">
    <location>
        <begin position="141"/>
        <end position="165"/>
    </location>
</feature>
<dbReference type="InterPro" id="IPR007219">
    <property type="entry name" value="XnlR_reg_dom"/>
</dbReference>
<dbReference type="GO" id="GO:0045944">
    <property type="term" value="P:positive regulation of transcription by RNA polymerase II"/>
    <property type="evidence" value="ECO:0007669"/>
    <property type="project" value="TreeGrafter"/>
</dbReference>
<evidence type="ECO:0000256" key="8">
    <source>
        <dbReference type="SAM" id="MobiDB-lite"/>
    </source>
</evidence>
<dbReference type="AlphaFoldDB" id="W9L293"/>
<dbReference type="Pfam" id="PF04082">
    <property type="entry name" value="Fungal_trans"/>
    <property type="match status" value="1"/>
</dbReference>
<dbReference type="GO" id="GO:0043565">
    <property type="term" value="F:sequence-specific DNA binding"/>
    <property type="evidence" value="ECO:0007669"/>
    <property type="project" value="TreeGrafter"/>
</dbReference>
<keyword evidence="5" id="KW-0238">DNA-binding</keyword>
<dbReference type="SMART" id="SM00066">
    <property type="entry name" value="GAL4"/>
    <property type="match status" value="1"/>
</dbReference>
<comment type="subcellular location">
    <subcellularLocation>
        <location evidence="1">Nucleus</location>
    </subcellularLocation>
</comment>
<evidence type="ECO:0000256" key="5">
    <source>
        <dbReference type="ARBA" id="ARBA00023125"/>
    </source>
</evidence>
<dbReference type="VEuPathDB" id="FungiDB:FOZG_00111"/>
<dbReference type="EMBL" id="JH717896">
    <property type="protein sequence ID" value="EWZ49144.1"/>
    <property type="molecule type" value="Genomic_DNA"/>
</dbReference>
<feature type="compositionally biased region" description="Low complexity" evidence="8">
    <location>
        <begin position="101"/>
        <end position="111"/>
    </location>
</feature>
<dbReference type="InterPro" id="IPR036864">
    <property type="entry name" value="Zn2-C6_fun-type_DNA-bd_sf"/>
</dbReference>
<reference evidence="9" key="1">
    <citation type="submission" date="2011-06" db="EMBL/GenBank/DDBJ databases">
        <title>The Genome Sequence of Fusarium oxysporum Fo47.</title>
        <authorList>
            <consortium name="The Broad Institute Genome Sequencing Platform"/>
            <person name="Ma L.-J."/>
            <person name="Gale L.R."/>
            <person name="Schwartz D.C."/>
            <person name="Zhou S."/>
            <person name="Corby-Kistler H."/>
            <person name="Young S.K."/>
            <person name="Zeng Q."/>
            <person name="Gargeya S."/>
            <person name="Fitzgerald M."/>
            <person name="Haas B."/>
            <person name="Abouelleil A."/>
            <person name="Alvarado L."/>
            <person name="Arachchi H.M."/>
            <person name="Berlin A."/>
            <person name="Brown A."/>
            <person name="Chapman S.B."/>
            <person name="Chen Z."/>
            <person name="Dunbar C."/>
            <person name="Freedman E."/>
            <person name="Gearin G."/>
            <person name="Gellesch M."/>
            <person name="Goldberg J."/>
            <person name="Griggs A."/>
            <person name="Gujja S."/>
            <person name="Heiman D."/>
            <person name="Howarth C."/>
            <person name="Larson L."/>
            <person name="Lui A."/>
            <person name="MacDonald P.J.P."/>
            <person name="Mehta T."/>
            <person name="Montmayeur A."/>
            <person name="Murphy C."/>
            <person name="Neiman D."/>
            <person name="Pearson M."/>
            <person name="Priest M."/>
            <person name="Roberts A."/>
            <person name="Saif S."/>
            <person name="Shea T."/>
            <person name="Shenoy N."/>
            <person name="Sisk P."/>
            <person name="Stolte C."/>
            <person name="Sykes S."/>
            <person name="Wortman J."/>
            <person name="Nusbaum C."/>
            <person name="Birren B."/>
        </authorList>
    </citation>
    <scope>NUCLEOTIDE SEQUENCE [LARGE SCALE GENOMIC DNA]</scope>
    <source>
        <strain evidence="9">Fo47</strain>
    </source>
</reference>
<evidence type="ECO:0000256" key="6">
    <source>
        <dbReference type="ARBA" id="ARBA00023163"/>
    </source>
</evidence>
<evidence type="ECO:0000256" key="7">
    <source>
        <dbReference type="ARBA" id="ARBA00023242"/>
    </source>
</evidence>
<keyword evidence="6" id="KW-0804">Transcription</keyword>
<keyword evidence="7" id="KW-0539">Nucleus</keyword>
<dbReference type="GO" id="GO:0000981">
    <property type="term" value="F:DNA-binding transcription factor activity, RNA polymerase II-specific"/>
    <property type="evidence" value="ECO:0007669"/>
    <property type="project" value="InterPro"/>
</dbReference>
<feature type="compositionally biased region" description="Polar residues" evidence="8">
    <location>
        <begin position="88"/>
        <end position="100"/>
    </location>
</feature>
<keyword evidence="4" id="KW-0805">Transcription regulation</keyword>
<dbReference type="HOGENOM" id="CLU_476515_0_0_1"/>
<feature type="compositionally biased region" description="Polar residues" evidence="8">
    <location>
        <begin position="141"/>
        <end position="164"/>
    </location>
</feature>
<gene>
    <name evidence="9" type="ORF">FOZG_00111</name>
</gene>
<keyword evidence="3" id="KW-0862">Zinc</keyword>
<dbReference type="Pfam" id="PF00172">
    <property type="entry name" value="Zn_clus"/>
    <property type="match status" value="1"/>
</dbReference>
<evidence type="ECO:0000256" key="3">
    <source>
        <dbReference type="ARBA" id="ARBA00022833"/>
    </source>
</evidence>
<evidence type="ECO:0000313" key="9">
    <source>
        <dbReference type="EMBL" id="EWZ49144.1"/>
    </source>
</evidence>
<dbReference type="CDD" id="cd12148">
    <property type="entry name" value="fungal_TF_MHR"/>
    <property type="match status" value="1"/>
</dbReference>
<dbReference type="SUPFAM" id="SSF57701">
    <property type="entry name" value="Zn2/Cys6 DNA-binding domain"/>
    <property type="match status" value="1"/>
</dbReference>
<dbReference type="PANTHER" id="PTHR47782:SF12">
    <property type="entry name" value="ZN(II)2CYS6 TRANSCRIPTION FACTOR (EUROFUNG)"/>
    <property type="match status" value="1"/>
</dbReference>
<name>W9L293_FUSOX</name>
<feature type="region of interest" description="Disordered" evidence="8">
    <location>
        <begin position="76"/>
        <end position="122"/>
    </location>
</feature>
<dbReference type="InterPro" id="IPR001138">
    <property type="entry name" value="Zn2Cys6_DnaBD"/>
</dbReference>
<protein>
    <submittedName>
        <fullName evidence="9">Uncharacterized protein</fullName>
    </submittedName>
</protein>
<dbReference type="Gene3D" id="4.10.240.10">
    <property type="entry name" value="Zn(2)-C6 fungal-type DNA-binding domain"/>
    <property type="match status" value="1"/>
</dbReference>
<evidence type="ECO:0000256" key="2">
    <source>
        <dbReference type="ARBA" id="ARBA00022723"/>
    </source>
</evidence>
<dbReference type="PROSITE" id="PS00463">
    <property type="entry name" value="ZN2_CY6_FUNGAL_1"/>
    <property type="match status" value="1"/>
</dbReference>
<organism evidence="9">
    <name type="scientific">Fusarium oxysporum Fo47</name>
    <dbReference type="NCBI Taxonomy" id="660027"/>
    <lineage>
        <taxon>Eukaryota</taxon>
        <taxon>Fungi</taxon>
        <taxon>Dikarya</taxon>
        <taxon>Ascomycota</taxon>
        <taxon>Pezizomycotina</taxon>
        <taxon>Sordariomycetes</taxon>
        <taxon>Hypocreomycetidae</taxon>
        <taxon>Hypocreales</taxon>
        <taxon>Nectriaceae</taxon>
        <taxon>Fusarium</taxon>
        <taxon>Fusarium oxysporum species complex</taxon>
    </lineage>
</organism>
<dbReference type="GO" id="GO:0005634">
    <property type="term" value="C:nucleus"/>
    <property type="evidence" value="ECO:0007669"/>
    <property type="project" value="UniProtKB-SubCell"/>
</dbReference>
<evidence type="ECO:0000256" key="4">
    <source>
        <dbReference type="ARBA" id="ARBA00023015"/>
    </source>
</evidence>
<proteinExistence type="predicted"/>
<sequence>MSARSPRLIACVRCRRRKKRCDRAVPSCGECTKTGSECVPVGLKTDGNLTRVPTAYLQQLESQMAALQRKAQNQSLVADADTADDHGQVQQESSYPSPFDNSNNENSESGSRPTGDPIPREESVDNVMVFDGDDTTMSNLYSPSQSIPDPQYQSQPAGSAFNRSQPRHDLTCIGSDWLDHYAEIYFRHAQPQWSFLDEDDWNTKYQAWMTSPSAVDDTHVFILLLALAVGALLSSSYRQNCPYLTHASRLYETAVRDYLGSITQHQSALTRTQASILMVIYSWHDSSHNILQNSIMMVLMNCQNLIDQMRADEDKQSENTTALRSLQRRCIMSCHIVNEIVSSAWSYPQSFVLETLDDKMFQYASKMQAGLESPDFYEPLFQLRCIQSKIRHTNKRLRLLDPSDPFRESFRLRLKTELQDWKTSIQLLTSSTPSDEVVYHETQALLKLYDYGVSILMQENLSILCVQDIGQLIECCSGACRTFRQSQQSNPLIYWTWTALMYQFRLGVMLLYCYFITPRTMQTPIFSYESTLDGIQSCRLTLENFSTRWPQSVVYFQAFQLLADKAFESSYGEAIANQTALESPEALTRCLTSGSSGEWIANMETVVMELKSQHVHHAVVALIQDIIKRSSVEDFNMEAIGFVPNLDLDSLGLFGFCVPT</sequence>
<accession>W9L293</accession>
<dbReference type="PROSITE" id="PS50048">
    <property type="entry name" value="ZN2_CY6_FUNGAL_2"/>
    <property type="match status" value="1"/>
</dbReference>
<evidence type="ECO:0000256" key="1">
    <source>
        <dbReference type="ARBA" id="ARBA00004123"/>
    </source>
</evidence>
<keyword evidence="2" id="KW-0479">Metal-binding</keyword>
<dbReference type="Proteomes" id="UP000030766">
    <property type="component" value="Unassembled WGS sequence"/>
</dbReference>
<reference evidence="9" key="2">
    <citation type="submission" date="2012-06" db="EMBL/GenBank/DDBJ databases">
        <title>Annotation of the Genome Sequence of Fusarium oxysporum Fo47.</title>
        <authorList>
            <consortium name="The Broad Institute Genomics Platform"/>
            <person name="Ma L.-J."/>
            <person name="Corby-Kistler H."/>
            <person name="Broz K."/>
            <person name="Gale L.R."/>
            <person name="Jonkers W."/>
            <person name="O'Donnell K."/>
            <person name="Ploetz R."/>
            <person name="Steinberg C."/>
            <person name="Schwartz D.C."/>
            <person name="VanEtten H."/>
            <person name="Zhou S."/>
            <person name="Young S.K."/>
            <person name="Zeng Q."/>
            <person name="Gargeya S."/>
            <person name="Fitzgerald M."/>
            <person name="Abouelleil A."/>
            <person name="Alvarado L."/>
            <person name="Chapman S.B."/>
            <person name="Gainer-Dewar J."/>
            <person name="Goldberg J."/>
            <person name="Griggs A."/>
            <person name="Gujja S."/>
            <person name="Hansen M."/>
            <person name="Howarth C."/>
            <person name="Imamovic A."/>
            <person name="Ireland A."/>
            <person name="Larimer J."/>
            <person name="McCowan C."/>
            <person name="Murphy C."/>
            <person name="Pearson M."/>
            <person name="Poon T.W."/>
            <person name="Priest M."/>
            <person name="Roberts A."/>
            <person name="Saif S."/>
            <person name="Shea T."/>
            <person name="Sykes S."/>
            <person name="Wortman J."/>
            <person name="Nusbaum C."/>
            <person name="Birren B."/>
        </authorList>
    </citation>
    <scope>NUCLEOTIDE SEQUENCE</scope>
    <source>
        <strain evidence="9">Fo47</strain>
    </source>
</reference>
<dbReference type="InterPro" id="IPR052202">
    <property type="entry name" value="Yeast_MetPath_Reg"/>
</dbReference>
<dbReference type="GO" id="GO:0008270">
    <property type="term" value="F:zinc ion binding"/>
    <property type="evidence" value="ECO:0007669"/>
    <property type="project" value="InterPro"/>
</dbReference>
<dbReference type="PANTHER" id="PTHR47782">
    <property type="entry name" value="ZN(II)2CYS6 TRANSCRIPTION FACTOR (EUROFUNG)-RELATED"/>
    <property type="match status" value="1"/>
</dbReference>